<name>A0A4R3KDD6_9FIRM</name>
<dbReference type="GO" id="GO:0044780">
    <property type="term" value="P:bacterial-type flagellum assembly"/>
    <property type="evidence" value="ECO:0007669"/>
    <property type="project" value="UniProtKB-UniRule"/>
</dbReference>
<keyword evidence="6 10" id="KW-1133">Transmembrane helix</keyword>
<comment type="subcellular location">
    <subcellularLocation>
        <location evidence="10">Cell membrane</location>
        <topology evidence="10">Multi-pass membrane protein</topology>
    </subcellularLocation>
    <subcellularLocation>
        <location evidence="10">Bacterial flagellum basal body</location>
    </subcellularLocation>
</comment>
<evidence type="ECO:0000256" key="9">
    <source>
        <dbReference type="NCBIfam" id="TIGR01400"/>
    </source>
</evidence>
<dbReference type="InterPro" id="IPR006303">
    <property type="entry name" value="FliR"/>
</dbReference>
<keyword evidence="4 10" id="KW-1003">Cell membrane</keyword>
<dbReference type="GO" id="GO:0009425">
    <property type="term" value="C:bacterial-type flagellum basal body"/>
    <property type="evidence" value="ECO:0007669"/>
    <property type="project" value="UniProtKB-SubCell"/>
</dbReference>
<feature type="transmembrane region" description="Helical" evidence="10">
    <location>
        <begin position="124"/>
        <end position="147"/>
    </location>
</feature>
<dbReference type="EMBL" id="SMAA01000003">
    <property type="protein sequence ID" value="TCS80959.1"/>
    <property type="molecule type" value="Genomic_DNA"/>
</dbReference>
<protein>
    <recommendedName>
        <fullName evidence="3 9">Flagellar biosynthetic protein FliR</fullName>
    </recommendedName>
</protein>
<organism evidence="11 12">
    <name type="scientific">Pectinatus cerevisiiphilus</name>
    <dbReference type="NCBI Taxonomy" id="86956"/>
    <lineage>
        <taxon>Bacteria</taxon>
        <taxon>Bacillati</taxon>
        <taxon>Bacillota</taxon>
        <taxon>Negativicutes</taxon>
        <taxon>Selenomonadales</taxon>
        <taxon>Selenomonadaceae</taxon>
        <taxon>Pectinatus</taxon>
    </lineage>
</organism>
<dbReference type="PANTHER" id="PTHR30065">
    <property type="entry name" value="FLAGELLAR BIOSYNTHETIC PROTEIN FLIR"/>
    <property type="match status" value="1"/>
</dbReference>
<keyword evidence="7 10" id="KW-0472">Membrane</keyword>
<evidence type="ECO:0000256" key="4">
    <source>
        <dbReference type="ARBA" id="ARBA00022475"/>
    </source>
</evidence>
<comment type="caution">
    <text evidence="11">The sequence shown here is derived from an EMBL/GenBank/DDBJ whole genome shotgun (WGS) entry which is preliminary data.</text>
</comment>
<dbReference type="NCBIfam" id="TIGR01400">
    <property type="entry name" value="fliR"/>
    <property type="match status" value="1"/>
</dbReference>
<evidence type="ECO:0000256" key="3">
    <source>
        <dbReference type="ARBA" id="ARBA00021717"/>
    </source>
</evidence>
<feature type="transmembrane region" description="Helical" evidence="10">
    <location>
        <begin position="182"/>
        <end position="201"/>
    </location>
</feature>
<keyword evidence="5 10" id="KW-0812">Transmembrane</keyword>
<gene>
    <name evidence="11" type="ORF">EDC37_103129</name>
</gene>
<dbReference type="PANTHER" id="PTHR30065:SF1">
    <property type="entry name" value="SURFACE PRESENTATION OF ANTIGENS PROTEIN SPAR"/>
    <property type="match status" value="1"/>
</dbReference>
<evidence type="ECO:0000256" key="7">
    <source>
        <dbReference type="ARBA" id="ARBA00023136"/>
    </source>
</evidence>
<evidence type="ECO:0000256" key="2">
    <source>
        <dbReference type="ARBA" id="ARBA00009772"/>
    </source>
</evidence>
<comment type="function">
    <text evidence="1 10">Role in flagellar biosynthesis.</text>
</comment>
<evidence type="ECO:0000256" key="8">
    <source>
        <dbReference type="ARBA" id="ARBA00023143"/>
    </source>
</evidence>
<reference evidence="11 12" key="1">
    <citation type="submission" date="2019-03" db="EMBL/GenBank/DDBJ databases">
        <title>Genomic Encyclopedia of Type Strains, Phase IV (KMG-IV): sequencing the most valuable type-strain genomes for metagenomic binning, comparative biology and taxonomic classification.</title>
        <authorList>
            <person name="Goeker M."/>
        </authorList>
    </citation>
    <scope>NUCLEOTIDE SEQUENCE [LARGE SCALE GENOMIC DNA]</scope>
    <source>
        <strain evidence="11 12">DSM 20467</strain>
    </source>
</reference>
<keyword evidence="8 10" id="KW-0975">Bacterial flagellum</keyword>
<feature type="transmembrane region" description="Helical" evidence="10">
    <location>
        <begin position="66"/>
        <end position="88"/>
    </location>
</feature>
<keyword evidence="11" id="KW-0966">Cell projection</keyword>
<keyword evidence="12" id="KW-1185">Reference proteome</keyword>
<feature type="transmembrane region" description="Helical" evidence="10">
    <location>
        <begin position="6"/>
        <end position="26"/>
    </location>
</feature>
<sequence length="255" mass="27511">MLQNHIGLFLLVLTRISGIFLVSPFFGSINIPVKIRVGTAFFISIVVFPVVDMQGAPVLPNRVEQYAALVVTELLIGWMIGFIGYILFSAVNIGGQLIDMQVGFATISVLDPTSGQQVPLVGSFLYNLCILIFLASNGHYIILSALVESFTALPPLAAHFDGRIVQLIVDITGGIFATGLKLALPVLFAILLTNVGLGVLARTMPQMNIFVVGIPAQIIIGIFVIGIMLPFYALFLDVIFNELYGNITAMLRAIS</sequence>
<evidence type="ECO:0000256" key="6">
    <source>
        <dbReference type="ARBA" id="ARBA00022989"/>
    </source>
</evidence>
<evidence type="ECO:0000256" key="10">
    <source>
        <dbReference type="RuleBase" id="RU362071"/>
    </source>
</evidence>
<feature type="transmembrane region" description="Helical" evidence="10">
    <location>
        <begin position="33"/>
        <end position="51"/>
    </location>
</feature>
<feature type="transmembrane region" description="Helical" evidence="10">
    <location>
        <begin position="208"/>
        <end position="235"/>
    </location>
</feature>
<dbReference type="Proteomes" id="UP000295188">
    <property type="component" value="Unassembled WGS sequence"/>
</dbReference>
<dbReference type="PRINTS" id="PR00953">
    <property type="entry name" value="TYPE3IMRPROT"/>
</dbReference>
<proteinExistence type="inferred from homology"/>
<evidence type="ECO:0000313" key="12">
    <source>
        <dbReference type="Proteomes" id="UP000295188"/>
    </source>
</evidence>
<comment type="similarity">
    <text evidence="2 10">Belongs to the FliR/MopE/SpaR family.</text>
</comment>
<dbReference type="InterPro" id="IPR002010">
    <property type="entry name" value="T3SS_IM_R"/>
</dbReference>
<accession>A0A4R3KDD6</accession>
<keyword evidence="11" id="KW-0282">Flagellum</keyword>
<dbReference type="GO" id="GO:0005886">
    <property type="term" value="C:plasma membrane"/>
    <property type="evidence" value="ECO:0007669"/>
    <property type="project" value="UniProtKB-SubCell"/>
</dbReference>
<evidence type="ECO:0000256" key="5">
    <source>
        <dbReference type="ARBA" id="ARBA00022692"/>
    </source>
</evidence>
<evidence type="ECO:0000313" key="11">
    <source>
        <dbReference type="EMBL" id="TCS80959.1"/>
    </source>
</evidence>
<dbReference type="Pfam" id="PF01311">
    <property type="entry name" value="Bac_export_1"/>
    <property type="match status" value="1"/>
</dbReference>
<evidence type="ECO:0000256" key="1">
    <source>
        <dbReference type="ARBA" id="ARBA00002578"/>
    </source>
</evidence>
<dbReference type="GO" id="GO:0006605">
    <property type="term" value="P:protein targeting"/>
    <property type="evidence" value="ECO:0007669"/>
    <property type="project" value="UniProtKB-UniRule"/>
</dbReference>
<keyword evidence="11" id="KW-0969">Cilium</keyword>
<dbReference type="AlphaFoldDB" id="A0A4R3KDD6"/>